<dbReference type="Proteomes" id="UP001060504">
    <property type="component" value="Unassembled WGS sequence"/>
</dbReference>
<feature type="domain" description="SAF" evidence="1">
    <location>
        <begin position="53"/>
        <end position="115"/>
    </location>
</feature>
<keyword evidence="3" id="KW-1185">Reference proteome</keyword>
<proteinExistence type="predicted"/>
<evidence type="ECO:0000259" key="1">
    <source>
        <dbReference type="SMART" id="SM00858"/>
    </source>
</evidence>
<dbReference type="Gene3D" id="3.90.1210.10">
    <property type="entry name" value="Antifreeze-like/N-acetylneuraminic acid synthase C-terminal domain"/>
    <property type="match status" value="1"/>
</dbReference>
<dbReference type="InterPro" id="IPR013974">
    <property type="entry name" value="SAF"/>
</dbReference>
<protein>
    <recommendedName>
        <fullName evidence="1">SAF domain-containing protein</fullName>
    </recommendedName>
</protein>
<dbReference type="EMBL" id="BPRH01003900">
    <property type="protein sequence ID" value="GJF11142.1"/>
    <property type="molecule type" value="Genomic_DNA"/>
</dbReference>
<dbReference type="Pfam" id="PF08666">
    <property type="entry name" value="SAF"/>
    <property type="match status" value="1"/>
</dbReference>
<comment type="caution">
    <text evidence="2">The sequence shown here is derived from an EMBL/GenBank/DDBJ whole genome shotgun (WGS) entry which is preliminary data.</text>
</comment>
<gene>
    <name evidence="2" type="ORF">NGTWS1702_37240</name>
</gene>
<sequence>MGDSLDLSPLNRLTRFVRPDWSRTVAARRALAGALVLLAAIAAWRDDPRTDHTDVVVTTRDLSPGTELTVEDIRLETHRASAIPDGSRTDVDSVVGATLAGPARRGEVITDVRVLGPRLAQSTAGPDARIAALPLADAALVDLVRPGDIVDIVAAPASADAEENARLIATDAVVVLVSAKDNRTTAAGGGRVVLVALPAAAAKAVAGAALVQAITVTLH</sequence>
<name>A0ABQ4V9S4_9MYCO</name>
<dbReference type="CDD" id="cd11614">
    <property type="entry name" value="SAF_CpaB_FlgA_like"/>
    <property type="match status" value="1"/>
</dbReference>
<dbReference type="SMART" id="SM00858">
    <property type="entry name" value="SAF"/>
    <property type="match status" value="1"/>
</dbReference>
<organism evidence="2 3">
    <name type="scientific">Mycolicibacterium cyprinidarum</name>
    <dbReference type="NCBI Taxonomy" id="2860311"/>
    <lineage>
        <taxon>Bacteria</taxon>
        <taxon>Bacillati</taxon>
        <taxon>Actinomycetota</taxon>
        <taxon>Actinomycetes</taxon>
        <taxon>Mycobacteriales</taxon>
        <taxon>Mycobacteriaceae</taxon>
        <taxon>Mycolicibacterium</taxon>
    </lineage>
</organism>
<evidence type="ECO:0000313" key="3">
    <source>
        <dbReference type="Proteomes" id="UP001060504"/>
    </source>
</evidence>
<evidence type="ECO:0000313" key="2">
    <source>
        <dbReference type="EMBL" id="GJF11142.1"/>
    </source>
</evidence>
<reference evidence="2 3" key="1">
    <citation type="submission" date="2021-08" db="EMBL/GenBank/DDBJ databases">
        <title>Draft genome sequence of Mycolicibacterium sp. NGTWS1702 strain.</title>
        <authorList>
            <person name="Matsumoto M."/>
            <person name="Tang B.C.C."/>
            <person name="Machida Y."/>
            <person name="Matoyama H."/>
            <person name="Kishihara T."/>
            <person name="Sato S."/>
            <person name="Kondo I."/>
            <person name="Sano M."/>
            <person name="Kato G."/>
        </authorList>
    </citation>
    <scope>NUCLEOTIDE SEQUENCE [LARGE SCALE GENOMIC DNA]</scope>
    <source>
        <strain evidence="2 3">NGTWSNA01</strain>
    </source>
</reference>
<accession>A0ABQ4V9S4</accession>